<feature type="coiled-coil region" evidence="1">
    <location>
        <begin position="109"/>
        <end position="136"/>
    </location>
</feature>
<reference evidence="2" key="1">
    <citation type="submission" date="2022-11" db="EMBL/GenBank/DDBJ databases">
        <authorList>
            <person name="Hyden B.L."/>
            <person name="Feng K."/>
            <person name="Yates T."/>
            <person name="Jawdy S."/>
            <person name="Smart L.B."/>
            <person name="Muchero W."/>
        </authorList>
    </citation>
    <scope>NUCLEOTIDE SEQUENCE</scope>
    <source>
        <tissue evidence="2">Shoot tip</tissue>
    </source>
</reference>
<reference evidence="2" key="2">
    <citation type="journal article" date="2023" name="Int. J. Mol. Sci.">
        <title>De Novo Assembly and Annotation of 11 Diverse Shrub Willow (Salix) Genomes Reveals Novel Gene Organization in Sex-Linked Regions.</title>
        <authorList>
            <person name="Hyden B."/>
            <person name="Feng K."/>
            <person name="Yates T.B."/>
            <person name="Jawdy S."/>
            <person name="Cereghino C."/>
            <person name="Smart L.B."/>
            <person name="Muchero W."/>
        </authorList>
    </citation>
    <scope>NUCLEOTIDE SEQUENCE</scope>
    <source>
        <tissue evidence="2">Shoot tip</tissue>
    </source>
</reference>
<name>A0A9Q0TIB2_SALPP</name>
<evidence type="ECO:0000313" key="3">
    <source>
        <dbReference type="Proteomes" id="UP001151532"/>
    </source>
</evidence>
<dbReference type="PANTHER" id="PTHR36890">
    <property type="entry name" value="PROTEIN CYCLOPS"/>
    <property type="match status" value="1"/>
</dbReference>
<dbReference type="Proteomes" id="UP001151532">
    <property type="component" value="Chromosome 1"/>
</dbReference>
<evidence type="ECO:0000256" key="1">
    <source>
        <dbReference type="SAM" id="Coils"/>
    </source>
</evidence>
<keyword evidence="3" id="KW-1185">Reference proteome</keyword>
<dbReference type="AlphaFoldDB" id="A0A9Q0TIB2"/>
<protein>
    <submittedName>
        <fullName evidence="2">PROTEIN CYCLOPS</fullName>
    </submittedName>
</protein>
<organism evidence="2 3">
    <name type="scientific">Salix purpurea</name>
    <name type="common">Purple osier willow</name>
    <dbReference type="NCBI Taxonomy" id="77065"/>
    <lineage>
        <taxon>Eukaryota</taxon>
        <taxon>Viridiplantae</taxon>
        <taxon>Streptophyta</taxon>
        <taxon>Embryophyta</taxon>
        <taxon>Tracheophyta</taxon>
        <taxon>Spermatophyta</taxon>
        <taxon>Magnoliopsida</taxon>
        <taxon>eudicotyledons</taxon>
        <taxon>Gunneridae</taxon>
        <taxon>Pentapetalae</taxon>
        <taxon>rosids</taxon>
        <taxon>fabids</taxon>
        <taxon>Malpighiales</taxon>
        <taxon>Salicaceae</taxon>
        <taxon>Saliceae</taxon>
        <taxon>Salix</taxon>
    </lineage>
</organism>
<dbReference type="PANTHER" id="PTHR36890:SF1">
    <property type="entry name" value="PROTEIN CYCLOPS"/>
    <property type="match status" value="1"/>
</dbReference>
<sequence>MWQKRRYAAMQCARTNTGVEAMQDVSGHGVNNLKHEFGNPNGFTSSSSTFNTPQIENETAEDSFDALYHAQEVIINSTSDQGKGNGIQEIPPGSFLSPTGRALIRLSRYRIFQKQNEELTDEKERLLEEIERILAETGKM</sequence>
<dbReference type="InterPro" id="IPR040036">
    <property type="entry name" value="CYCLOPS"/>
</dbReference>
<evidence type="ECO:0000313" key="2">
    <source>
        <dbReference type="EMBL" id="KAJ6712189.1"/>
    </source>
</evidence>
<dbReference type="EMBL" id="JAPFFK010000015">
    <property type="protein sequence ID" value="KAJ6712189.1"/>
    <property type="molecule type" value="Genomic_DNA"/>
</dbReference>
<proteinExistence type="predicted"/>
<dbReference type="GO" id="GO:0036377">
    <property type="term" value="P:arbuscular mycorrhizal association"/>
    <property type="evidence" value="ECO:0007669"/>
    <property type="project" value="InterPro"/>
</dbReference>
<keyword evidence="1" id="KW-0175">Coiled coil</keyword>
<accession>A0A9Q0TIB2</accession>
<gene>
    <name evidence="2" type="ORF">OIU79_008407</name>
</gene>
<dbReference type="GO" id="GO:0005634">
    <property type="term" value="C:nucleus"/>
    <property type="evidence" value="ECO:0007669"/>
    <property type="project" value="InterPro"/>
</dbReference>
<comment type="caution">
    <text evidence="2">The sequence shown here is derived from an EMBL/GenBank/DDBJ whole genome shotgun (WGS) entry which is preliminary data.</text>
</comment>
<dbReference type="GO" id="GO:0043565">
    <property type="term" value="F:sequence-specific DNA binding"/>
    <property type="evidence" value="ECO:0007669"/>
    <property type="project" value="InterPro"/>
</dbReference>